<keyword evidence="5" id="KW-1185">Reference proteome</keyword>
<organism evidence="4 5">
    <name type="scientific">Nematostella vectensis</name>
    <name type="common">Starlet sea anemone</name>
    <dbReference type="NCBI Taxonomy" id="45351"/>
    <lineage>
        <taxon>Eukaryota</taxon>
        <taxon>Metazoa</taxon>
        <taxon>Cnidaria</taxon>
        <taxon>Anthozoa</taxon>
        <taxon>Hexacorallia</taxon>
        <taxon>Actiniaria</taxon>
        <taxon>Edwardsiidae</taxon>
        <taxon>Nematostella</taxon>
    </lineage>
</organism>
<dbReference type="PROSITE" id="PS01285">
    <property type="entry name" value="FA58C_1"/>
    <property type="match status" value="1"/>
</dbReference>
<evidence type="ECO:0000313" key="5">
    <source>
        <dbReference type="Proteomes" id="UP000001593"/>
    </source>
</evidence>
<dbReference type="SUPFAM" id="SSF49785">
    <property type="entry name" value="Galactose-binding domain-like"/>
    <property type="match status" value="1"/>
</dbReference>
<feature type="domain" description="F5/8 type C" evidence="2">
    <location>
        <begin position="125"/>
        <end position="279"/>
    </location>
</feature>
<dbReference type="PhylomeDB" id="A7SBL4"/>
<dbReference type="Pfam" id="PF00024">
    <property type="entry name" value="PAN_1"/>
    <property type="match status" value="1"/>
</dbReference>
<feature type="signal peptide" evidence="1">
    <location>
        <begin position="1"/>
        <end position="20"/>
    </location>
</feature>
<evidence type="ECO:0000256" key="1">
    <source>
        <dbReference type="SAM" id="SignalP"/>
    </source>
</evidence>
<name>A7SBL4_NEMVE</name>
<dbReference type="KEGG" id="nve:5510467"/>
<dbReference type="PANTHER" id="PTHR24543:SF291">
    <property type="entry name" value="SMOKE ALARM, ISOFORM D"/>
    <property type="match status" value="1"/>
</dbReference>
<sequence length="283" mass="31228">MAFLAISTSVLLWQLSKTGACLTSNAFTNQILTGHVIRTVTATDFAACASQCGVTKGCHSFNVYLSRNLCELSNATHLSHPKALVQSPEARYMLYFPHPLGKCDSSLCGTGTRCVVNADGVGYRCKMCSDGLGVADNRIPDNQITGSSYQSADLVPWRGRLLSTWYAGAWAVDMWQLRAGEWLQVDIGHVVPITGVATQGRYSNDWDQWVTRYTVQYSVDGGSWTSVLEAGVVKEFVGNFDKSTVVENLFPVPVMARYVKFVVRDWNNYIAMRVEVYGCANYP</sequence>
<dbReference type="OrthoDB" id="5951194at2759"/>
<dbReference type="AlphaFoldDB" id="A7SBL4"/>
<dbReference type="InterPro" id="IPR003609">
    <property type="entry name" value="Pan_app"/>
</dbReference>
<proteinExistence type="predicted"/>
<evidence type="ECO:0000259" key="2">
    <source>
        <dbReference type="PROSITE" id="PS50022"/>
    </source>
</evidence>
<dbReference type="Pfam" id="PF00754">
    <property type="entry name" value="F5_F8_type_C"/>
    <property type="match status" value="1"/>
</dbReference>
<dbReference type="SMART" id="SM00231">
    <property type="entry name" value="FA58C"/>
    <property type="match status" value="1"/>
</dbReference>
<reference evidence="4 5" key="1">
    <citation type="journal article" date="2007" name="Science">
        <title>Sea anemone genome reveals ancestral eumetazoan gene repertoire and genomic organization.</title>
        <authorList>
            <person name="Putnam N.H."/>
            <person name="Srivastava M."/>
            <person name="Hellsten U."/>
            <person name="Dirks B."/>
            <person name="Chapman J."/>
            <person name="Salamov A."/>
            <person name="Terry A."/>
            <person name="Shapiro H."/>
            <person name="Lindquist E."/>
            <person name="Kapitonov V.V."/>
            <person name="Jurka J."/>
            <person name="Genikhovich G."/>
            <person name="Grigoriev I.V."/>
            <person name="Lucas S.M."/>
            <person name="Steele R.E."/>
            <person name="Finnerty J.R."/>
            <person name="Technau U."/>
            <person name="Martindale M.Q."/>
            <person name="Rokhsar D.S."/>
        </authorList>
    </citation>
    <scope>NUCLEOTIDE SEQUENCE [LARGE SCALE GENOMIC DNA]</scope>
    <source>
        <strain evidence="5">CH2 X CH6</strain>
    </source>
</reference>
<dbReference type="PANTHER" id="PTHR24543">
    <property type="entry name" value="MULTICOPPER OXIDASE-RELATED"/>
    <property type="match status" value="1"/>
</dbReference>
<accession>A7SBL4</accession>
<dbReference type="EMBL" id="DS469617">
    <property type="protein sequence ID" value="EDO38889.1"/>
    <property type="molecule type" value="Genomic_DNA"/>
</dbReference>
<keyword evidence="1" id="KW-0732">Signal</keyword>
<dbReference type="Proteomes" id="UP000001593">
    <property type="component" value="Unassembled WGS sequence"/>
</dbReference>
<feature type="domain" description="Apple" evidence="3">
    <location>
        <begin position="21"/>
        <end position="97"/>
    </location>
</feature>
<dbReference type="PROSITE" id="PS50022">
    <property type="entry name" value="FA58C_3"/>
    <property type="match status" value="1"/>
</dbReference>
<dbReference type="InterPro" id="IPR008979">
    <property type="entry name" value="Galactose-bd-like_sf"/>
</dbReference>
<dbReference type="OMA" id="HISWRAR"/>
<evidence type="ECO:0000313" key="4">
    <source>
        <dbReference type="EMBL" id="EDO38889.1"/>
    </source>
</evidence>
<dbReference type="Gene3D" id="2.60.120.260">
    <property type="entry name" value="Galactose-binding domain-like"/>
    <property type="match status" value="1"/>
</dbReference>
<dbReference type="HOGENOM" id="CLU_984489_0_0_1"/>
<evidence type="ECO:0000259" key="3">
    <source>
        <dbReference type="PROSITE" id="PS50948"/>
    </source>
</evidence>
<protein>
    <submittedName>
        <fullName evidence="4">Uncharacterized protein</fullName>
    </submittedName>
</protein>
<gene>
    <name evidence="4" type="ORF">NEMVEDRAFT_v1g209751</name>
</gene>
<dbReference type="InterPro" id="IPR000421">
    <property type="entry name" value="FA58C"/>
</dbReference>
<dbReference type="SUPFAM" id="SSF57414">
    <property type="entry name" value="Hairpin loop containing domain-like"/>
    <property type="match status" value="1"/>
</dbReference>
<dbReference type="PROSITE" id="PS50948">
    <property type="entry name" value="PAN"/>
    <property type="match status" value="1"/>
</dbReference>
<dbReference type="InParanoid" id="A7SBL4"/>
<feature type="chain" id="PRO_5002711939" evidence="1">
    <location>
        <begin position="21"/>
        <end position="283"/>
    </location>
</feature>
<dbReference type="CDD" id="cd00057">
    <property type="entry name" value="FA58C"/>
    <property type="match status" value="1"/>
</dbReference>